<dbReference type="InterPro" id="IPR033473">
    <property type="entry name" value="Atos-like_C"/>
</dbReference>
<dbReference type="Pfam" id="PF13889">
    <property type="entry name" value="Chromosome_seg"/>
    <property type="match status" value="1"/>
</dbReference>
<reference evidence="2 3" key="1">
    <citation type="journal article" date="2024" name="Plant Biotechnol. J.">
        <title>Dendrobium thyrsiflorum genome and its molecular insights into genes involved in important horticultural traits.</title>
        <authorList>
            <person name="Chen B."/>
            <person name="Wang J.Y."/>
            <person name="Zheng P.J."/>
            <person name="Li K.L."/>
            <person name="Liang Y.M."/>
            <person name="Chen X.F."/>
            <person name="Zhang C."/>
            <person name="Zhao X."/>
            <person name="He X."/>
            <person name="Zhang G.Q."/>
            <person name="Liu Z.J."/>
            <person name="Xu Q."/>
        </authorList>
    </citation>
    <scope>NUCLEOTIDE SEQUENCE [LARGE SCALE GENOMIC DNA]</scope>
    <source>
        <strain evidence="2">GZMU011</strain>
    </source>
</reference>
<sequence length="728" mass="80089">MGLPQISPSISDEVVTSLSTLVSVPSRLGGIDSFNLEGLLVGSTSNRPSSDFPCSSISDFHNKTTLELPKGADGPFKCKNAIDGTTGFQGLKIECKDKRGWIMPKVGQDAQRPVMRIVGFESGHQDSILRLKKVVSDEINCVDSSDNLAGSNESQARKRLLSSLNNMLQKHLHGELLDIGENGDVCGQCNDKVGRHMLRSEDCKKANFRNVSDSDALVCPNSQGSHWTSVCKNNRFSSDVFTDGPLLHNRDSYSLFHQSATHGVSKINCATVARKSDTIAISPKLVNSPPLFLSPLGPKWPEKMNIVGASKNICGEIDNEFFILEDSADSREATAAGNTLSSDILDFRTKNAFENDIMLHDESYMSTPFGYHSGRNWEGPESAASHCTKSVRNLNVHVRRSLVGSFEESLLSGRFSSGKVSQRIDGFLAVLNISCGSFSPQTRKLPFAVTSIDGDSSLLYYAAIDLADSSPSNKNKSQKLKRSLSIDDSQAVKTRLRIPMKGRIQLVLSNPERTPVHTFFCNYDLSDMPPGTKTFMRQKATIASSSTTPHMVKGMPSQDSVISNQTEGCVNITADHHSEPASNSPTIAGFNSMFFSSQKSFEQPNGLTTVIDTKYCMSREGDITNQKSSYSSTKLNDNCPSSGALRYALHVRFLCPFSRKCCKAMQRCKSDPFSVPNRNSADVEGERHFYLYNDIRVVFPQRHSDSDEGKLRVEHHFPADPKYFDVSN</sequence>
<dbReference type="EMBL" id="JANQDX010000001">
    <property type="protein sequence ID" value="KAL0928395.1"/>
    <property type="molecule type" value="Genomic_DNA"/>
</dbReference>
<gene>
    <name evidence="2" type="ORF">M5K25_000272</name>
</gene>
<dbReference type="InterPro" id="IPR051506">
    <property type="entry name" value="ATOS_Transcription_Regulators"/>
</dbReference>
<dbReference type="SMART" id="SM01177">
    <property type="entry name" value="DUF4210"/>
    <property type="match status" value="1"/>
</dbReference>
<accession>A0ABD0VTF7</accession>
<evidence type="ECO:0000313" key="3">
    <source>
        <dbReference type="Proteomes" id="UP001552299"/>
    </source>
</evidence>
<feature type="domain" description="Atos-like conserved" evidence="1">
    <location>
        <begin position="402"/>
        <end position="461"/>
    </location>
</feature>
<dbReference type="AlphaFoldDB" id="A0ABD0VTF7"/>
<protein>
    <recommendedName>
        <fullName evidence="1">Atos-like conserved domain-containing protein</fullName>
    </recommendedName>
</protein>
<dbReference type="PANTHER" id="PTHR13199:SF11">
    <property type="entry name" value="PROTEIN ATOSSA"/>
    <property type="match status" value="1"/>
</dbReference>
<comment type="caution">
    <text evidence="2">The sequence shown here is derived from an EMBL/GenBank/DDBJ whole genome shotgun (WGS) entry which is preliminary data.</text>
</comment>
<proteinExistence type="predicted"/>
<keyword evidence="3" id="KW-1185">Reference proteome</keyword>
<dbReference type="InterPro" id="IPR025261">
    <property type="entry name" value="Atos-like_cons_dom"/>
</dbReference>
<organism evidence="2 3">
    <name type="scientific">Dendrobium thyrsiflorum</name>
    <name type="common">Pinecone-like raceme dendrobium</name>
    <name type="synonym">Orchid</name>
    <dbReference type="NCBI Taxonomy" id="117978"/>
    <lineage>
        <taxon>Eukaryota</taxon>
        <taxon>Viridiplantae</taxon>
        <taxon>Streptophyta</taxon>
        <taxon>Embryophyta</taxon>
        <taxon>Tracheophyta</taxon>
        <taxon>Spermatophyta</taxon>
        <taxon>Magnoliopsida</taxon>
        <taxon>Liliopsida</taxon>
        <taxon>Asparagales</taxon>
        <taxon>Orchidaceae</taxon>
        <taxon>Epidendroideae</taxon>
        <taxon>Malaxideae</taxon>
        <taxon>Dendrobiinae</taxon>
        <taxon>Dendrobium</taxon>
    </lineage>
</organism>
<dbReference type="Proteomes" id="UP001552299">
    <property type="component" value="Unassembled WGS sequence"/>
</dbReference>
<name>A0ABD0VTF7_DENTH</name>
<evidence type="ECO:0000313" key="2">
    <source>
        <dbReference type="EMBL" id="KAL0928395.1"/>
    </source>
</evidence>
<dbReference type="PANTHER" id="PTHR13199">
    <property type="entry name" value="GH03947P"/>
    <property type="match status" value="1"/>
</dbReference>
<evidence type="ECO:0000259" key="1">
    <source>
        <dbReference type="SMART" id="SM01177"/>
    </source>
</evidence>